<evidence type="ECO:0000256" key="3">
    <source>
        <dbReference type="ARBA" id="ARBA00025596"/>
    </source>
</evidence>
<evidence type="ECO:0000256" key="4">
    <source>
        <dbReference type="HAMAP-Rule" id="MF_00682"/>
    </source>
</evidence>
<keyword evidence="7" id="KW-1185">Reference proteome</keyword>
<comment type="similarity">
    <text evidence="1 4">Belongs to the HscB family.</text>
</comment>
<proteinExistence type="inferred from homology"/>
<dbReference type="GO" id="GO:0044571">
    <property type="term" value="P:[2Fe-2S] cluster assembly"/>
    <property type="evidence" value="ECO:0007669"/>
    <property type="project" value="InterPro"/>
</dbReference>
<evidence type="ECO:0000313" key="6">
    <source>
        <dbReference type="EMBL" id="AOE49704.1"/>
    </source>
</evidence>
<dbReference type="EMBL" id="CP012418">
    <property type="protein sequence ID" value="AOE49704.1"/>
    <property type="molecule type" value="Genomic_DNA"/>
</dbReference>
<dbReference type="PATRIC" id="fig|1144748.3.peg.994"/>
<dbReference type="OrthoDB" id="287587at2"/>
<dbReference type="Pfam" id="PF07743">
    <property type="entry name" value="HSCB_C"/>
    <property type="match status" value="1"/>
</dbReference>
<dbReference type="InterPro" id="IPR001623">
    <property type="entry name" value="DnaJ_domain"/>
</dbReference>
<reference evidence="7" key="1">
    <citation type="submission" date="2015-08" db="EMBL/GenBank/DDBJ databases">
        <authorList>
            <person name="Kim K.M."/>
        </authorList>
    </citation>
    <scope>NUCLEOTIDE SEQUENCE [LARGE SCALE GENOMIC DNA]</scope>
    <source>
        <strain evidence="7">KCTC 23892</strain>
    </source>
</reference>
<organism evidence="6 7">
    <name type="scientific">Kangiella sediminilitoris</name>
    <dbReference type="NCBI Taxonomy" id="1144748"/>
    <lineage>
        <taxon>Bacteria</taxon>
        <taxon>Pseudomonadati</taxon>
        <taxon>Pseudomonadota</taxon>
        <taxon>Gammaproteobacteria</taxon>
        <taxon>Kangiellales</taxon>
        <taxon>Kangiellaceae</taxon>
        <taxon>Kangiella</taxon>
    </lineage>
</organism>
<dbReference type="Pfam" id="PF00226">
    <property type="entry name" value="DnaJ"/>
    <property type="match status" value="1"/>
</dbReference>
<dbReference type="PANTHER" id="PTHR14021:SF15">
    <property type="entry name" value="IRON-SULFUR CLUSTER CO-CHAPERONE PROTEIN HSCB"/>
    <property type="match status" value="1"/>
</dbReference>
<dbReference type="RefSeq" id="WP_068990612.1">
    <property type="nucleotide sequence ID" value="NZ_CP012418.1"/>
</dbReference>
<dbReference type="PROSITE" id="PS50076">
    <property type="entry name" value="DNAJ_2"/>
    <property type="match status" value="1"/>
</dbReference>
<dbReference type="GO" id="GO:1990230">
    <property type="term" value="C:iron-sulfur cluster transfer complex"/>
    <property type="evidence" value="ECO:0007669"/>
    <property type="project" value="TreeGrafter"/>
</dbReference>
<dbReference type="STRING" id="1144748.KS2013_983"/>
<name>A0A1B3BAC6_9GAMM</name>
<dbReference type="GO" id="GO:0051259">
    <property type="term" value="P:protein complex oligomerization"/>
    <property type="evidence" value="ECO:0007669"/>
    <property type="project" value="InterPro"/>
</dbReference>
<dbReference type="HAMAP" id="MF_00682">
    <property type="entry name" value="HscB"/>
    <property type="match status" value="1"/>
</dbReference>
<dbReference type="Gene3D" id="1.20.1280.20">
    <property type="entry name" value="HscB, C-terminal domain"/>
    <property type="match status" value="1"/>
</dbReference>
<dbReference type="Proteomes" id="UP000094147">
    <property type="component" value="Chromosome"/>
</dbReference>
<protein>
    <recommendedName>
        <fullName evidence="4">Co-chaperone protein HscB homolog</fullName>
    </recommendedName>
</protein>
<dbReference type="NCBIfam" id="TIGR00714">
    <property type="entry name" value="hscB"/>
    <property type="match status" value="1"/>
</dbReference>
<dbReference type="SUPFAM" id="SSF46565">
    <property type="entry name" value="Chaperone J-domain"/>
    <property type="match status" value="1"/>
</dbReference>
<sequence length="177" mass="20499">MASAQQNHFELFGLEPNFFVDQKELSEKLRRLLHSAHPDRHTSGGSQQQMLAMQKTTQLNDAYAVLKHPVKRAQYLLQVVRDIDTTKDHTVNDPDFLMQQLELREELHNITADKDTSALMEFADKIESMAEQQEAELGELFKQEAWDIDALKVAIYKLQFLHKTLHDIELAEDKIID</sequence>
<evidence type="ECO:0000259" key="5">
    <source>
        <dbReference type="PROSITE" id="PS50076"/>
    </source>
</evidence>
<dbReference type="GO" id="GO:0001671">
    <property type="term" value="F:ATPase activator activity"/>
    <property type="evidence" value="ECO:0007669"/>
    <property type="project" value="InterPro"/>
</dbReference>
<gene>
    <name evidence="4" type="primary">hscB</name>
    <name evidence="6" type="ORF">KS2013_983</name>
</gene>
<evidence type="ECO:0000256" key="2">
    <source>
        <dbReference type="ARBA" id="ARBA00023186"/>
    </source>
</evidence>
<keyword evidence="2 4" id="KW-0143">Chaperone</keyword>
<dbReference type="PANTHER" id="PTHR14021">
    <property type="entry name" value="IRON-SULFUR CLUSTER CO-CHAPERONE PROTEIN HSCB"/>
    <property type="match status" value="1"/>
</dbReference>
<comment type="subunit">
    <text evidence="4">Interacts with HscA and stimulates its ATPase activity.</text>
</comment>
<dbReference type="InterPro" id="IPR036386">
    <property type="entry name" value="HscB_C_sf"/>
</dbReference>
<evidence type="ECO:0000256" key="1">
    <source>
        <dbReference type="ARBA" id="ARBA00010476"/>
    </source>
</evidence>
<dbReference type="SMART" id="SM00271">
    <property type="entry name" value="DnaJ"/>
    <property type="match status" value="1"/>
</dbReference>
<accession>A0A1B3BAC6</accession>
<dbReference type="KEGG" id="ksd:KS2013_983"/>
<dbReference type="AlphaFoldDB" id="A0A1B3BAC6"/>
<dbReference type="InterPro" id="IPR004640">
    <property type="entry name" value="HscB"/>
</dbReference>
<dbReference type="InterPro" id="IPR036869">
    <property type="entry name" value="J_dom_sf"/>
</dbReference>
<comment type="function">
    <text evidence="3 4">Co-chaperone involved in the maturation of iron-sulfur cluster-containing proteins. Seems to help targeting proteins to be folded toward HscA.</text>
</comment>
<dbReference type="Gene3D" id="1.10.287.110">
    <property type="entry name" value="DnaJ domain"/>
    <property type="match status" value="1"/>
</dbReference>
<dbReference type="InterPro" id="IPR009073">
    <property type="entry name" value="HscB_oligo_C"/>
</dbReference>
<dbReference type="SUPFAM" id="SSF47144">
    <property type="entry name" value="HSC20 (HSCB), C-terminal oligomerisation domain"/>
    <property type="match status" value="1"/>
</dbReference>
<feature type="domain" description="J" evidence="5">
    <location>
        <begin position="7"/>
        <end position="79"/>
    </location>
</feature>
<dbReference type="GO" id="GO:0006457">
    <property type="term" value="P:protein folding"/>
    <property type="evidence" value="ECO:0007669"/>
    <property type="project" value="UniProtKB-UniRule"/>
</dbReference>
<evidence type="ECO:0000313" key="7">
    <source>
        <dbReference type="Proteomes" id="UP000094147"/>
    </source>
</evidence>
<dbReference type="GO" id="GO:0051087">
    <property type="term" value="F:protein-folding chaperone binding"/>
    <property type="evidence" value="ECO:0007669"/>
    <property type="project" value="InterPro"/>
</dbReference>